<name>A0ABQ9IW44_9CUCU</name>
<feature type="compositionally biased region" description="Basic and acidic residues" evidence="3">
    <location>
        <begin position="39"/>
        <end position="57"/>
    </location>
</feature>
<gene>
    <name evidence="4" type="ORF">NQ317_001780</name>
</gene>
<evidence type="ECO:0000313" key="4">
    <source>
        <dbReference type="EMBL" id="KAJ8967568.1"/>
    </source>
</evidence>
<proteinExistence type="predicted"/>
<feature type="compositionally biased region" description="Acidic residues" evidence="3">
    <location>
        <begin position="58"/>
        <end position="77"/>
    </location>
</feature>
<evidence type="ECO:0000256" key="2">
    <source>
        <dbReference type="ARBA" id="ARBA00023242"/>
    </source>
</evidence>
<dbReference type="EMBL" id="JAPWTJ010002175">
    <property type="protein sequence ID" value="KAJ8967568.1"/>
    <property type="molecule type" value="Genomic_DNA"/>
</dbReference>
<dbReference type="SUPFAM" id="SSF47113">
    <property type="entry name" value="Histone-fold"/>
    <property type="match status" value="1"/>
</dbReference>
<dbReference type="PANTHER" id="PTHR46172">
    <property type="entry name" value="DNA POLYMERASE EPSILON SUBUNIT 3"/>
    <property type="match status" value="1"/>
</dbReference>
<dbReference type="PANTHER" id="PTHR46172:SF1">
    <property type="entry name" value="DNA POLYMERASE EPSILON SUBUNIT 3"/>
    <property type="match status" value="1"/>
</dbReference>
<evidence type="ECO:0000313" key="5">
    <source>
        <dbReference type="Proteomes" id="UP001162164"/>
    </source>
</evidence>
<reference evidence="4" key="1">
    <citation type="journal article" date="2023" name="Insect Mol. Biol.">
        <title>Genome sequencing provides insights into the evolution of gene families encoding plant cell wall-degrading enzymes in longhorned beetles.</title>
        <authorList>
            <person name="Shin N.R."/>
            <person name="Okamura Y."/>
            <person name="Kirsch R."/>
            <person name="Pauchet Y."/>
        </authorList>
    </citation>
    <scope>NUCLEOTIDE SEQUENCE</scope>
    <source>
        <strain evidence="4">MMC_N1</strain>
    </source>
</reference>
<accession>A0ABQ9IW44</accession>
<comment type="subcellular location">
    <subcellularLocation>
        <location evidence="1">Nucleus</location>
    </subcellularLocation>
</comment>
<organism evidence="4 5">
    <name type="scientific">Molorchus minor</name>
    <dbReference type="NCBI Taxonomy" id="1323400"/>
    <lineage>
        <taxon>Eukaryota</taxon>
        <taxon>Metazoa</taxon>
        <taxon>Ecdysozoa</taxon>
        <taxon>Arthropoda</taxon>
        <taxon>Hexapoda</taxon>
        <taxon>Insecta</taxon>
        <taxon>Pterygota</taxon>
        <taxon>Neoptera</taxon>
        <taxon>Endopterygota</taxon>
        <taxon>Coleoptera</taxon>
        <taxon>Polyphaga</taxon>
        <taxon>Cucujiformia</taxon>
        <taxon>Chrysomeloidea</taxon>
        <taxon>Cerambycidae</taxon>
        <taxon>Lamiinae</taxon>
        <taxon>Monochamini</taxon>
        <taxon>Molorchus</taxon>
    </lineage>
</organism>
<dbReference type="Proteomes" id="UP001162164">
    <property type="component" value="Unassembled WGS sequence"/>
</dbReference>
<keyword evidence="5" id="KW-1185">Reference proteome</keyword>
<sequence>MKPQKVNRKTLLGQDVINALEELEFESFVEPLQAALKDFKDSKVKKDKGGKQKKSNEEENGVIEDPEDEVEEVMDDA</sequence>
<feature type="region of interest" description="Disordered" evidence="3">
    <location>
        <begin position="39"/>
        <end position="77"/>
    </location>
</feature>
<keyword evidence="2" id="KW-0539">Nucleus</keyword>
<dbReference type="InterPro" id="IPR051377">
    <property type="entry name" value="DNA_Pol-Epsilon_Subunit"/>
</dbReference>
<comment type="caution">
    <text evidence="4">The sequence shown here is derived from an EMBL/GenBank/DDBJ whole genome shotgun (WGS) entry which is preliminary data.</text>
</comment>
<evidence type="ECO:0000256" key="3">
    <source>
        <dbReference type="SAM" id="MobiDB-lite"/>
    </source>
</evidence>
<evidence type="ECO:0000256" key="1">
    <source>
        <dbReference type="ARBA" id="ARBA00004123"/>
    </source>
</evidence>
<protein>
    <submittedName>
        <fullName evidence="4">Uncharacterized protein</fullName>
    </submittedName>
</protein>
<dbReference type="Gene3D" id="1.10.20.10">
    <property type="entry name" value="Histone, subunit A"/>
    <property type="match status" value="1"/>
</dbReference>
<dbReference type="InterPro" id="IPR009072">
    <property type="entry name" value="Histone-fold"/>
</dbReference>